<dbReference type="EMBL" id="LR792632">
    <property type="protein sequence ID" value="CAB3289147.1"/>
    <property type="molecule type" value="Genomic_DNA"/>
</dbReference>
<name>A0A8D6SV06_9EURY</name>
<protein>
    <submittedName>
        <fullName evidence="2">Uncharacterized protein</fullName>
    </submittedName>
</protein>
<keyword evidence="1" id="KW-0472">Membrane</keyword>
<feature type="transmembrane region" description="Helical" evidence="1">
    <location>
        <begin position="21"/>
        <end position="43"/>
    </location>
</feature>
<sequence>MNIHNHLHKLNGDVMNNCGMSLIITMLLLIGAAIVIGVAYYSWSNDVFSDATEKITPTIKSSIGNIIKPIEISSIETFYFTNLDLNGDSQITNNPEERFIQTVKLEFINNIDEDLNINTRIYCLTSNVSWCSVNIDESNNNLLLDRDGNPYNYSGYFVYFNGTDYYSSMRFYDEDGKLYYAATSNGIAINTSNLIDLIRIDCPTKSFLLKGKSEKSVNYYILINHTKIPNTIIFKIVASTKYGNVEKKITFEIS</sequence>
<dbReference type="AlphaFoldDB" id="A0A8D6SV06"/>
<keyword evidence="1" id="KW-0812">Transmembrane</keyword>
<proteinExistence type="predicted"/>
<gene>
    <name evidence="2" type="ORF">MLAUSG7_1079</name>
</gene>
<evidence type="ECO:0000313" key="3">
    <source>
        <dbReference type="Proteomes" id="UP000679213"/>
    </source>
</evidence>
<reference evidence="2 3" key="1">
    <citation type="submission" date="2020-04" db="EMBL/GenBank/DDBJ databases">
        <authorList>
            <consortium name="Genoscope - CEA"/>
            <person name="William W."/>
        </authorList>
    </citation>
    <scope>NUCLEOTIDE SEQUENCE [LARGE SCALE GENOMIC DNA]</scope>
    <source>
        <strain evidence="2 3">SG7</strain>
    </source>
</reference>
<keyword evidence="3" id="KW-1185">Reference proteome</keyword>
<organism evidence="2 3">
    <name type="scientific">Methanocaldococcus lauensis</name>
    <dbReference type="NCBI Taxonomy" id="2546128"/>
    <lineage>
        <taxon>Archaea</taxon>
        <taxon>Methanobacteriati</taxon>
        <taxon>Methanobacteriota</taxon>
        <taxon>Methanomada group</taxon>
        <taxon>Methanococci</taxon>
        <taxon>Methanococcales</taxon>
        <taxon>Methanocaldococcaceae</taxon>
        <taxon>Methanocaldococcus</taxon>
    </lineage>
</organism>
<dbReference type="Proteomes" id="UP000679213">
    <property type="component" value="Chromosome I"/>
</dbReference>
<dbReference type="KEGG" id="mesg:MLAUSG7_1079"/>
<accession>A0A8D6SV06</accession>
<evidence type="ECO:0000256" key="1">
    <source>
        <dbReference type="SAM" id="Phobius"/>
    </source>
</evidence>
<evidence type="ECO:0000313" key="2">
    <source>
        <dbReference type="EMBL" id="CAB3289147.1"/>
    </source>
</evidence>
<keyword evidence="1" id="KW-1133">Transmembrane helix</keyword>